<accession>A0A2T1NI06</accession>
<evidence type="ECO:0000313" key="4">
    <source>
        <dbReference type="Proteomes" id="UP000238430"/>
    </source>
</evidence>
<dbReference type="NCBIfam" id="TIGR04183">
    <property type="entry name" value="Por_Secre_tail"/>
    <property type="match status" value="1"/>
</dbReference>
<dbReference type="InterPro" id="IPR014756">
    <property type="entry name" value="Ig_E-set"/>
</dbReference>
<dbReference type="Gene3D" id="2.60.40.10">
    <property type="entry name" value="Immunoglobulins"/>
    <property type="match status" value="1"/>
</dbReference>
<gene>
    <name evidence="3" type="ORF">C7H61_03540</name>
</gene>
<keyword evidence="1" id="KW-0732">Signal</keyword>
<sequence length="1551" mass="164577">MALLCLNFSFGQILTFDFDGLAGNEVSANSNFNAATLNASTITRGSGLTASNNGNRFNATNWAATNIANAVSGNDYMEFTITPNSGTFDVTTIIFNVQRSGTGLRGIALRSFLDGYVTDIDGEKSILDNTSTQIITFNVNQFGNASAVTYRIYGWAESTGGSGGFEGAGNDIIVNGSTGGGTPPDIILNSANPATAATNIIQAADDTPIYAFDLSVSTANATLTDVSFTTTGTYAASNITNFKLYYSADATFNAGTDTLLDNITATLGPGTHTFTGFSQLISNGSTGYLFITTDIPCTSTNGNTIQVSALLTTDLTFVSAGSVTGTAYDSDTHTIQTATPSNVTGLTTSLCENNTTTVDWTLPTDCYDNILVFATDTSFSTATPTGNGGTYTASTTFGAGTAFDGGFCVYKGTGTTETIIGLTNGTTYTYKVFTRNDLEWSNGVEVSCTPVFAYCTSGATSALDSEIENVTLVGENNTISNNTTDVCTTGVNDYTAMSADLNVGGSYTVIVEFGDCSNGTQYNGAGGVWIDWNGDGDFDDLNETITTLDVAVSGGNVIENITINVPALQPVGNYRMRIVQEEGGSAGTVSPCGTFTYGSTEDYTIEVINACIPTQTIVSFTPTSGPTESIVTITGTGFTGSSTVDFNGTSATILSQTATELVVEVPSGATTGVITVTESGCLVNSSSNFTVIDSTGACSGGTSFTDLIITEVYDSDSGNGWYMELYNPTATAIDLDAVGTDFAIERYGDIGDALPSRTIDLTGTVAANSVFTLRIGSATPNPCSAITYDFTELNAGINANDEIRLTKNGLQHDVVHCPNETGYSILRNSVATGPSTTFTAGDWTTNLTESCADLGVFTLPTSLPTASPISDVSGCTGVTFSFTATAGNSGTLTYAWYYNDGVSPTWSTVTNTSFLPGTVTGENSNTLTIDGFDLNGYQFYAEVIEDGTCSQATNAAQVSMITTTWSAGTWDNGIPDLTTTAIINDTYNTTLNGNIEACSLYINPSYVLTVGANSYVKVQTSIYNNGELLVQNEGSVIQIDNSGIYDDSGSVATIPTTVEKLTAVLDAWYEYTYWSSPVTNETIGSALFPSSPYRRFSFNAGNFVDSTYETNNNNATVVGAGVDDIDDDANDWQLRSAGDLMTPGVGYAATHSPAAYTTATNYNYSFRGPLNTGIISVSVERNDTELGDTNWNLIGNPYPSAIDATLFFNENNYSANPSTGTLDGAIYLWSHSTPPSVTNNGNQQINFDLNDYITLNYTGSSVSGVTNYIASGQGFFVTYSDAAPSTTGTVTFNNSMRVDGNNNQFFRTSNVNASTNISENRLWLKLTNDFGLKDNIMIGYVNGATTVNDGAAYDAKTNGAYTKTMTFYSLIPGDTEKLSVQGKAISDLNINETIYIGFLNKIDMPTVYTISIDNFEGDFLANNTAYIKDNLLNTYHDLFASAYSFTSEVGEFNDRFEIVFTNPTLSIDQFTLNEINTTIISLTNDDVKFIAPKNLSISSVTIYDNLGRKIINLKGSEQTETYHLNTLSQSVYLAEIELSNKQKIIKKFIKN</sequence>
<dbReference type="InterPro" id="IPR045474">
    <property type="entry name" value="GEVED"/>
</dbReference>
<dbReference type="InterPro" id="IPR001322">
    <property type="entry name" value="Lamin_tail_dom"/>
</dbReference>
<dbReference type="EMBL" id="PXOT01000018">
    <property type="protein sequence ID" value="PSG92528.1"/>
    <property type="molecule type" value="Genomic_DNA"/>
</dbReference>
<name>A0A2T1NI06_9FLAO</name>
<dbReference type="Proteomes" id="UP000238430">
    <property type="component" value="Unassembled WGS sequence"/>
</dbReference>
<dbReference type="InterPro" id="IPR026444">
    <property type="entry name" value="Secre_tail"/>
</dbReference>
<evidence type="ECO:0000313" key="3">
    <source>
        <dbReference type="EMBL" id="PSG92528.1"/>
    </source>
</evidence>
<evidence type="ECO:0000259" key="2">
    <source>
        <dbReference type="PROSITE" id="PS51841"/>
    </source>
</evidence>
<proteinExistence type="predicted"/>
<protein>
    <recommendedName>
        <fullName evidence="2">LTD domain-containing protein</fullName>
    </recommendedName>
</protein>
<dbReference type="InterPro" id="IPR036116">
    <property type="entry name" value="FN3_sf"/>
</dbReference>
<dbReference type="Pfam" id="PF20009">
    <property type="entry name" value="GEVED"/>
    <property type="match status" value="1"/>
</dbReference>
<dbReference type="SUPFAM" id="SSF81296">
    <property type="entry name" value="E set domains"/>
    <property type="match status" value="1"/>
</dbReference>
<keyword evidence="4" id="KW-1185">Reference proteome</keyword>
<comment type="caution">
    <text evidence="3">The sequence shown here is derived from an EMBL/GenBank/DDBJ whole genome shotgun (WGS) entry which is preliminary data.</text>
</comment>
<dbReference type="PROSITE" id="PS51841">
    <property type="entry name" value="LTD"/>
    <property type="match status" value="1"/>
</dbReference>
<feature type="domain" description="LTD" evidence="2">
    <location>
        <begin position="700"/>
        <end position="840"/>
    </location>
</feature>
<dbReference type="InterPro" id="IPR013783">
    <property type="entry name" value="Ig-like_fold"/>
</dbReference>
<organism evidence="3 4">
    <name type="scientific">Mesoflavibacter zeaxanthinifaciens subsp. sabulilitoris</name>
    <dbReference type="NCBI Taxonomy" id="1520893"/>
    <lineage>
        <taxon>Bacteria</taxon>
        <taxon>Pseudomonadati</taxon>
        <taxon>Bacteroidota</taxon>
        <taxon>Flavobacteriia</taxon>
        <taxon>Flavobacteriales</taxon>
        <taxon>Flavobacteriaceae</taxon>
        <taxon>Mesoflavibacter</taxon>
    </lineage>
</organism>
<evidence type="ECO:0000256" key="1">
    <source>
        <dbReference type="ARBA" id="ARBA00022729"/>
    </source>
</evidence>
<reference evidence="3 4" key="1">
    <citation type="submission" date="2018-03" db="EMBL/GenBank/DDBJ databases">
        <title>Mesoflavibacter sp. HG37 and Mesoflavibacter sp. HG96 sp.nov., two marine bacteria isolated from seawater of Western Pacific Ocean.</title>
        <authorList>
            <person name="Cheng H."/>
            <person name="Wu Y.-H."/>
            <person name="Guo L.-L."/>
            <person name="Xu X.-W."/>
        </authorList>
    </citation>
    <scope>NUCLEOTIDE SEQUENCE [LARGE SCALE GENOMIC DNA]</scope>
    <source>
        <strain evidence="3 4">KCTC 42117</strain>
    </source>
</reference>
<dbReference type="SUPFAM" id="SSF49265">
    <property type="entry name" value="Fibronectin type III"/>
    <property type="match status" value="1"/>
</dbReference>